<keyword evidence="2" id="KW-1185">Reference proteome</keyword>
<evidence type="ECO:0000313" key="2">
    <source>
        <dbReference type="Proteomes" id="UP001597135"/>
    </source>
</evidence>
<dbReference type="Proteomes" id="UP001597135">
    <property type="component" value="Unassembled WGS sequence"/>
</dbReference>
<organism evidence="1 2">
    <name type="scientific">Litorisediminicola beolgyonensis</name>
    <dbReference type="NCBI Taxonomy" id="1173614"/>
    <lineage>
        <taxon>Bacteria</taxon>
        <taxon>Pseudomonadati</taxon>
        <taxon>Pseudomonadota</taxon>
        <taxon>Alphaproteobacteria</taxon>
        <taxon>Rhodobacterales</taxon>
        <taxon>Paracoccaceae</taxon>
        <taxon>Litorisediminicola</taxon>
    </lineage>
</organism>
<reference evidence="2" key="1">
    <citation type="journal article" date="2019" name="Int. J. Syst. Evol. Microbiol.">
        <title>The Global Catalogue of Microorganisms (GCM) 10K type strain sequencing project: providing services to taxonomists for standard genome sequencing and annotation.</title>
        <authorList>
            <consortium name="The Broad Institute Genomics Platform"/>
            <consortium name="The Broad Institute Genome Sequencing Center for Infectious Disease"/>
            <person name="Wu L."/>
            <person name="Ma J."/>
        </authorList>
    </citation>
    <scope>NUCLEOTIDE SEQUENCE [LARGE SCALE GENOMIC DNA]</scope>
    <source>
        <strain evidence="2">CCUG 62953</strain>
    </source>
</reference>
<gene>
    <name evidence="1" type="ORF">ACFQ4E_16775</name>
</gene>
<protein>
    <submittedName>
        <fullName evidence="1">Uncharacterized protein</fullName>
    </submittedName>
</protein>
<dbReference type="EMBL" id="JBHTMU010000038">
    <property type="protein sequence ID" value="MFD1344087.1"/>
    <property type="molecule type" value="Genomic_DNA"/>
</dbReference>
<accession>A0ABW3ZMQ8</accession>
<evidence type="ECO:0000313" key="1">
    <source>
        <dbReference type="EMBL" id="MFD1344087.1"/>
    </source>
</evidence>
<comment type="caution">
    <text evidence="1">The sequence shown here is derived from an EMBL/GenBank/DDBJ whole genome shotgun (WGS) entry which is preliminary data.</text>
</comment>
<name>A0ABW3ZMQ8_9RHOB</name>
<proteinExistence type="predicted"/>
<dbReference type="RefSeq" id="WP_386805592.1">
    <property type="nucleotide sequence ID" value="NZ_JBHTMU010000038.1"/>
</dbReference>
<sequence length="80" mass="8922">MSFVTEMADKLAQDTLKAMDELGEDRLYMDVAKVLAAASTTLEEAYLTSIRVRLAERRGRAFLIDFIRAKRAGTAPPQSE</sequence>